<evidence type="ECO:0000256" key="1">
    <source>
        <dbReference type="ARBA" id="ARBA00004117"/>
    </source>
</evidence>
<dbReference type="Proteomes" id="UP001500752">
    <property type="component" value="Unassembled WGS sequence"/>
</dbReference>
<dbReference type="InterPro" id="IPR001624">
    <property type="entry name" value="FliE"/>
</dbReference>
<organism evidence="6 7">
    <name type="scientific">Arthrobacter ginkgonis</name>
    <dbReference type="NCBI Taxonomy" id="1630594"/>
    <lineage>
        <taxon>Bacteria</taxon>
        <taxon>Bacillati</taxon>
        <taxon>Actinomycetota</taxon>
        <taxon>Actinomycetes</taxon>
        <taxon>Micrococcales</taxon>
        <taxon>Micrococcaceae</taxon>
        <taxon>Arthrobacter</taxon>
    </lineage>
</organism>
<comment type="subcellular location">
    <subcellularLocation>
        <location evidence="1 4">Bacterial flagellum basal body</location>
    </subcellularLocation>
</comment>
<dbReference type="EMBL" id="BAABEO010000008">
    <property type="protein sequence ID" value="GAA3672935.1"/>
    <property type="molecule type" value="Genomic_DNA"/>
</dbReference>
<dbReference type="RefSeq" id="WP_345148812.1">
    <property type="nucleotide sequence ID" value="NZ_BAABEO010000008.1"/>
</dbReference>
<dbReference type="PANTHER" id="PTHR34653:SF1">
    <property type="entry name" value="FLAGELLAR HOOK-BASAL BODY COMPLEX PROTEIN FLIE"/>
    <property type="match status" value="1"/>
</dbReference>
<proteinExistence type="inferred from homology"/>
<protein>
    <recommendedName>
        <fullName evidence="4 5">Flagellar hook-basal body complex protein FliE</fullName>
    </recommendedName>
</protein>
<dbReference type="Pfam" id="PF02049">
    <property type="entry name" value="FliE"/>
    <property type="match status" value="1"/>
</dbReference>
<evidence type="ECO:0000313" key="6">
    <source>
        <dbReference type="EMBL" id="GAA3672935.1"/>
    </source>
</evidence>
<dbReference type="PANTHER" id="PTHR34653">
    <property type="match status" value="1"/>
</dbReference>
<dbReference type="NCBIfam" id="TIGR00205">
    <property type="entry name" value="fliE"/>
    <property type="match status" value="1"/>
</dbReference>
<keyword evidence="3 4" id="KW-0975">Bacterial flagellum</keyword>
<evidence type="ECO:0000313" key="7">
    <source>
        <dbReference type="Proteomes" id="UP001500752"/>
    </source>
</evidence>
<accession>A0ABP7BZB6</accession>
<gene>
    <name evidence="4" type="primary">fliE</name>
    <name evidence="6" type="ORF">GCM10023081_09120</name>
</gene>
<dbReference type="PRINTS" id="PR01006">
    <property type="entry name" value="FLGHOOKFLIE"/>
</dbReference>
<evidence type="ECO:0000256" key="2">
    <source>
        <dbReference type="ARBA" id="ARBA00009272"/>
    </source>
</evidence>
<name>A0ABP7BZB6_9MICC</name>
<evidence type="ECO:0000256" key="4">
    <source>
        <dbReference type="HAMAP-Rule" id="MF_00724"/>
    </source>
</evidence>
<evidence type="ECO:0000256" key="5">
    <source>
        <dbReference type="NCBIfam" id="TIGR00205"/>
    </source>
</evidence>
<sequence length="123" mass="12099">MALDISSIAGVGSLGGVTGAGGSGTVASLWESARASIQAPRATAAAPADGGASFAAALTSAVDEVQGLQGTSKTLALQAVTGDLDDIHNATIASTRAAVSLELIATVRNKGIDAFNEIMRMQA</sequence>
<dbReference type="HAMAP" id="MF_00724">
    <property type="entry name" value="FliE"/>
    <property type="match status" value="1"/>
</dbReference>
<reference evidence="7" key="1">
    <citation type="journal article" date="2019" name="Int. J. Syst. Evol. Microbiol.">
        <title>The Global Catalogue of Microorganisms (GCM) 10K type strain sequencing project: providing services to taxonomists for standard genome sequencing and annotation.</title>
        <authorList>
            <consortium name="The Broad Institute Genomics Platform"/>
            <consortium name="The Broad Institute Genome Sequencing Center for Infectious Disease"/>
            <person name="Wu L."/>
            <person name="Ma J."/>
        </authorList>
    </citation>
    <scope>NUCLEOTIDE SEQUENCE [LARGE SCALE GENOMIC DNA]</scope>
    <source>
        <strain evidence="7">JCM 30742</strain>
    </source>
</reference>
<comment type="caution">
    <text evidence="6">The sequence shown here is derived from an EMBL/GenBank/DDBJ whole genome shotgun (WGS) entry which is preliminary data.</text>
</comment>
<evidence type="ECO:0000256" key="3">
    <source>
        <dbReference type="ARBA" id="ARBA00023143"/>
    </source>
</evidence>
<comment type="similarity">
    <text evidence="2 4">Belongs to the FliE family.</text>
</comment>
<keyword evidence="7" id="KW-1185">Reference proteome</keyword>